<feature type="region of interest" description="Disordered" evidence="1">
    <location>
        <begin position="1"/>
        <end position="63"/>
    </location>
</feature>
<gene>
    <name evidence="2" type="ORF">PDIGIT_LOCUS6025</name>
</gene>
<dbReference type="EMBL" id="CAOQHR010000004">
    <property type="protein sequence ID" value="CAI6332991.1"/>
    <property type="molecule type" value="Genomic_DNA"/>
</dbReference>
<proteinExistence type="predicted"/>
<keyword evidence="3" id="KW-1185">Reference proteome</keyword>
<comment type="caution">
    <text evidence="2">The sequence shown here is derived from an EMBL/GenBank/DDBJ whole genome shotgun (WGS) entry which is preliminary data.</text>
</comment>
<dbReference type="AlphaFoldDB" id="A0A9W4XPU1"/>
<organism evidence="2 3">
    <name type="scientific">Periconia digitata</name>
    <dbReference type="NCBI Taxonomy" id="1303443"/>
    <lineage>
        <taxon>Eukaryota</taxon>
        <taxon>Fungi</taxon>
        <taxon>Dikarya</taxon>
        <taxon>Ascomycota</taxon>
        <taxon>Pezizomycotina</taxon>
        <taxon>Dothideomycetes</taxon>
        <taxon>Pleosporomycetidae</taxon>
        <taxon>Pleosporales</taxon>
        <taxon>Massarineae</taxon>
        <taxon>Periconiaceae</taxon>
        <taxon>Periconia</taxon>
    </lineage>
</organism>
<name>A0A9W4XPU1_9PLEO</name>
<dbReference type="Proteomes" id="UP001152607">
    <property type="component" value="Unassembled WGS sequence"/>
</dbReference>
<feature type="compositionally biased region" description="Polar residues" evidence="1">
    <location>
        <begin position="43"/>
        <end position="63"/>
    </location>
</feature>
<evidence type="ECO:0000313" key="2">
    <source>
        <dbReference type="EMBL" id="CAI6332991.1"/>
    </source>
</evidence>
<reference evidence="2" key="1">
    <citation type="submission" date="2023-01" db="EMBL/GenBank/DDBJ databases">
        <authorList>
            <person name="Van Ghelder C."/>
            <person name="Rancurel C."/>
        </authorList>
    </citation>
    <scope>NUCLEOTIDE SEQUENCE</scope>
    <source>
        <strain evidence="2">CNCM I-4278</strain>
    </source>
</reference>
<evidence type="ECO:0000256" key="1">
    <source>
        <dbReference type="SAM" id="MobiDB-lite"/>
    </source>
</evidence>
<sequence length="340" mass="39736">MSSNQAKPEHKSQTKTSYKKTALVRSRDSRGRFISTKPDAQRVTRSAARQATTPVARQIAKSASRQVDIPPKLKLLPPNVRTRIYEYTLTTKTQLTLYAYPLPDIQGPYLMITEKGEDNKRGKVFNQLKFVNKFFFKETRDLELKWNYILFRCKETEANKLYNCLLALEMRGELSWPQRIVVSPAYWHEQRIPMPLDCFHMCVCAFDTVCLLYPGVNFAFYYNMNPRPYVVDEYYIIVLICEAIYFRYHLYNKFYNGPDLGPSIVRFVERHLNNWMASCIPEGCFTGHHVALRAQNVRYLFDAPELTTEKFLAAFGTEAPSDQEPERWARSMVAWIKDEP</sequence>
<protein>
    <submittedName>
        <fullName evidence="2">Uncharacterized protein</fullName>
    </submittedName>
</protein>
<evidence type="ECO:0000313" key="3">
    <source>
        <dbReference type="Proteomes" id="UP001152607"/>
    </source>
</evidence>
<accession>A0A9W4XPU1</accession>